<dbReference type="RefSeq" id="XP_005788782.1">
    <property type="nucleotide sequence ID" value="XM_005788725.1"/>
</dbReference>
<feature type="region of interest" description="Disordered" evidence="1">
    <location>
        <begin position="1"/>
        <end position="77"/>
    </location>
</feature>
<dbReference type="Proteomes" id="UP000013827">
    <property type="component" value="Unassembled WGS sequence"/>
</dbReference>
<reference evidence="3" key="1">
    <citation type="journal article" date="2013" name="Nature">
        <title>Pan genome of the phytoplankton Emiliania underpins its global distribution.</title>
        <authorList>
            <person name="Read B.A."/>
            <person name="Kegel J."/>
            <person name="Klute M.J."/>
            <person name="Kuo A."/>
            <person name="Lefebvre S.C."/>
            <person name="Maumus F."/>
            <person name="Mayer C."/>
            <person name="Miller J."/>
            <person name="Monier A."/>
            <person name="Salamov A."/>
            <person name="Young J."/>
            <person name="Aguilar M."/>
            <person name="Claverie J.M."/>
            <person name="Frickenhaus S."/>
            <person name="Gonzalez K."/>
            <person name="Herman E.K."/>
            <person name="Lin Y.C."/>
            <person name="Napier J."/>
            <person name="Ogata H."/>
            <person name="Sarno A.F."/>
            <person name="Shmutz J."/>
            <person name="Schroeder D."/>
            <person name="de Vargas C."/>
            <person name="Verret F."/>
            <person name="von Dassow P."/>
            <person name="Valentin K."/>
            <person name="Van de Peer Y."/>
            <person name="Wheeler G."/>
            <person name="Dacks J.B."/>
            <person name="Delwiche C.F."/>
            <person name="Dyhrman S.T."/>
            <person name="Glockner G."/>
            <person name="John U."/>
            <person name="Richards T."/>
            <person name="Worden A.Z."/>
            <person name="Zhang X."/>
            <person name="Grigoriev I.V."/>
            <person name="Allen A.E."/>
            <person name="Bidle K."/>
            <person name="Borodovsky M."/>
            <person name="Bowler C."/>
            <person name="Brownlee C."/>
            <person name="Cock J.M."/>
            <person name="Elias M."/>
            <person name="Gladyshev V.N."/>
            <person name="Groth M."/>
            <person name="Guda C."/>
            <person name="Hadaegh A."/>
            <person name="Iglesias-Rodriguez M.D."/>
            <person name="Jenkins J."/>
            <person name="Jones B.M."/>
            <person name="Lawson T."/>
            <person name="Leese F."/>
            <person name="Lindquist E."/>
            <person name="Lobanov A."/>
            <person name="Lomsadze A."/>
            <person name="Malik S.B."/>
            <person name="Marsh M.E."/>
            <person name="Mackinder L."/>
            <person name="Mock T."/>
            <person name="Mueller-Roeber B."/>
            <person name="Pagarete A."/>
            <person name="Parker M."/>
            <person name="Probert I."/>
            <person name="Quesneville H."/>
            <person name="Raines C."/>
            <person name="Rensing S.A."/>
            <person name="Riano-Pachon D.M."/>
            <person name="Richier S."/>
            <person name="Rokitta S."/>
            <person name="Shiraiwa Y."/>
            <person name="Soanes D.M."/>
            <person name="van der Giezen M."/>
            <person name="Wahlund T.M."/>
            <person name="Williams B."/>
            <person name="Wilson W."/>
            <person name="Wolfe G."/>
            <person name="Wurch L.L."/>
        </authorList>
    </citation>
    <scope>NUCLEOTIDE SEQUENCE</scope>
</reference>
<feature type="compositionally biased region" description="Polar residues" evidence="1">
    <location>
        <begin position="34"/>
        <end position="49"/>
    </location>
</feature>
<organism evidence="2 3">
    <name type="scientific">Emiliania huxleyi (strain CCMP1516)</name>
    <dbReference type="NCBI Taxonomy" id="280463"/>
    <lineage>
        <taxon>Eukaryota</taxon>
        <taxon>Haptista</taxon>
        <taxon>Haptophyta</taxon>
        <taxon>Prymnesiophyceae</taxon>
        <taxon>Isochrysidales</taxon>
        <taxon>Noelaerhabdaceae</taxon>
        <taxon>Emiliania</taxon>
    </lineage>
</organism>
<accession>A0A0D3KKR8</accession>
<dbReference type="EnsemblProtists" id="EOD36353">
    <property type="protein sequence ID" value="EOD36353"/>
    <property type="gene ID" value="EMIHUDRAFT_440589"/>
</dbReference>
<dbReference type="KEGG" id="ehx:EMIHUDRAFT_440589"/>
<sequence>ARRSTTSPLTLGRRSRTSPRSYRSPRWPAGGWSRRTQACSSPGSCSGTTPARRSWRSHSKSSTSSRRRRTRPTRANAWTRRWCPRRLSCTATTTRRRTRPRASRSSASPSPPSWAACSSGRARWAPPCTALGAAWAALSTAARQSGSHRLSLCGARSRPAARPADVGLRLTPLNLPSAPRGHRTSEREVLQPRRRLCAALARGGRRAETLEPVAAALYCAGFFVGVVGD</sequence>
<dbReference type="HOGENOM" id="CLU_1212537_0_0_1"/>
<feature type="region of interest" description="Disordered" evidence="1">
    <location>
        <begin position="89"/>
        <end position="118"/>
    </location>
</feature>
<feature type="compositionally biased region" description="Low complexity" evidence="1">
    <location>
        <begin position="103"/>
        <end position="118"/>
    </location>
</feature>
<evidence type="ECO:0000256" key="1">
    <source>
        <dbReference type="SAM" id="MobiDB-lite"/>
    </source>
</evidence>
<name>A0A0D3KKR8_EMIH1</name>
<feature type="compositionally biased region" description="Basic residues" evidence="1">
    <location>
        <begin position="53"/>
        <end position="72"/>
    </location>
</feature>
<dbReference type="GeneID" id="17281721"/>
<proteinExistence type="predicted"/>
<protein>
    <submittedName>
        <fullName evidence="2">Uncharacterized protein</fullName>
    </submittedName>
</protein>
<dbReference type="AlphaFoldDB" id="A0A0D3KKR8"/>
<keyword evidence="3" id="KW-1185">Reference proteome</keyword>
<reference evidence="2" key="2">
    <citation type="submission" date="2024-10" db="UniProtKB">
        <authorList>
            <consortium name="EnsemblProtists"/>
        </authorList>
    </citation>
    <scope>IDENTIFICATION</scope>
</reference>
<evidence type="ECO:0000313" key="2">
    <source>
        <dbReference type="EnsemblProtists" id="EOD36353"/>
    </source>
</evidence>
<evidence type="ECO:0000313" key="3">
    <source>
        <dbReference type="Proteomes" id="UP000013827"/>
    </source>
</evidence>
<dbReference type="PaxDb" id="2903-EOD36353"/>